<protein>
    <submittedName>
        <fullName evidence="1">Uncharacterized protein</fullName>
    </submittedName>
</protein>
<evidence type="ECO:0000313" key="2">
    <source>
        <dbReference type="Proteomes" id="UP000004956"/>
    </source>
</evidence>
<reference evidence="1 2" key="1">
    <citation type="submission" date="2011-11" db="EMBL/GenBank/DDBJ databases">
        <authorList>
            <person name="Weinstock G."/>
            <person name="Sodergren E."/>
            <person name="Clifton S."/>
            <person name="Fulton L."/>
            <person name="Fulton B."/>
            <person name="Courtney L."/>
            <person name="Fronick C."/>
            <person name="Harrison M."/>
            <person name="Strong C."/>
            <person name="Farmer C."/>
            <person name="Delahaunty K."/>
            <person name="Markovic C."/>
            <person name="Hall O."/>
            <person name="Minx P."/>
            <person name="Tomlinson C."/>
            <person name="Mitreva M."/>
            <person name="Hou S."/>
            <person name="Chen J."/>
            <person name="Wollam A."/>
            <person name="Pepin K.H."/>
            <person name="Johnson M."/>
            <person name="Bhonagiri V."/>
            <person name="Zhang X."/>
            <person name="Suruliraj S."/>
            <person name="Warren W."/>
            <person name="Chinwalla A."/>
            <person name="Mardis E.R."/>
            <person name="Wilson R.K."/>
        </authorList>
    </citation>
    <scope>NUCLEOTIDE SEQUENCE [LARGE SCALE GENOMIC DNA]</scope>
    <source>
        <strain evidence="1 2">YIT 11816</strain>
    </source>
</reference>
<dbReference type="EMBL" id="AFBQ01000051">
    <property type="protein sequence ID" value="EHY32164.1"/>
    <property type="molecule type" value="Genomic_DNA"/>
</dbReference>
<feature type="non-terminal residue" evidence="1">
    <location>
        <position position="190"/>
    </location>
</feature>
<evidence type="ECO:0000313" key="1">
    <source>
        <dbReference type="EMBL" id="EHY32164.1"/>
    </source>
</evidence>
<dbReference type="HOGENOM" id="CLU_1430978_0_0_4"/>
<accession>H3KCJ4</accession>
<comment type="caution">
    <text evidence="1">The sequence shown here is derived from an EMBL/GenBank/DDBJ whole genome shotgun (WGS) entry which is preliminary data.</text>
</comment>
<keyword evidence="2" id="KW-1185">Reference proteome</keyword>
<dbReference type="Proteomes" id="UP000004956">
    <property type="component" value="Unassembled WGS sequence"/>
</dbReference>
<dbReference type="STRING" id="762967.HMPREF9440_00446"/>
<gene>
    <name evidence="1" type="ORF">HMPREF9440_00446</name>
</gene>
<name>H3KCJ4_9BURK</name>
<proteinExistence type="predicted"/>
<organism evidence="1 2">
    <name type="scientific">Sutterella parvirubra YIT 11816</name>
    <dbReference type="NCBI Taxonomy" id="762967"/>
    <lineage>
        <taxon>Bacteria</taxon>
        <taxon>Pseudomonadati</taxon>
        <taxon>Pseudomonadota</taxon>
        <taxon>Betaproteobacteria</taxon>
        <taxon>Burkholderiales</taxon>
        <taxon>Sutterellaceae</taxon>
        <taxon>Sutterella</taxon>
    </lineage>
</organism>
<dbReference type="AlphaFoldDB" id="H3KCJ4"/>
<sequence>MENIPARVLRYGHYIVKSVLDDLGLKPKLDYLKRTKYPRCQFNVSAIAYFLIALRALAPSSNKHAYDIQGKFLGNPIGGTDLHQAYRVLDILGERKDEILSGVNNAVTKETNRNFRMVFFDVTNCYFEAPYNDEEYAEMRAAREGRTLTEEEREAARFRMQGPSKEHRFDLPLVSVAMVIDNEGIPVDFD</sequence>